<feature type="compositionally biased region" description="Basic and acidic residues" evidence="1">
    <location>
        <begin position="1051"/>
        <end position="1060"/>
    </location>
</feature>
<comment type="caution">
    <text evidence="2">The sequence shown here is derived from an EMBL/GenBank/DDBJ whole genome shotgun (WGS) entry which is preliminary data.</text>
</comment>
<name>A0A9P3G954_9APHY</name>
<proteinExistence type="predicted"/>
<organism evidence="2 3">
    <name type="scientific">Phanerochaete sordida</name>
    <dbReference type="NCBI Taxonomy" id="48140"/>
    <lineage>
        <taxon>Eukaryota</taxon>
        <taxon>Fungi</taxon>
        <taxon>Dikarya</taxon>
        <taxon>Basidiomycota</taxon>
        <taxon>Agaricomycotina</taxon>
        <taxon>Agaricomycetes</taxon>
        <taxon>Polyporales</taxon>
        <taxon>Phanerochaetaceae</taxon>
        <taxon>Phanerochaete</taxon>
    </lineage>
</organism>
<dbReference type="EMBL" id="BPQB01000022">
    <property type="protein sequence ID" value="GJE91668.1"/>
    <property type="molecule type" value="Genomic_DNA"/>
</dbReference>
<dbReference type="OrthoDB" id="3259617at2759"/>
<dbReference type="SUPFAM" id="SSF48371">
    <property type="entry name" value="ARM repeat"/>
    <property type="match status" value="1"/>
</dbReference>
<dbReference type="InterPro" id="IPR016024">
    <property type="entry name" value="ARM-type_fold"/>
</dbReference>
<evidence type="ECO:0000313" key="3">
    <source>
        <dbReference type="Proteomes" id="UP000703269"/>
    </source>
</evidence>
<feature type="compositionally biased region" description="Low complexity" evidence="1">
    <location>
        <begin position="1105"/>
        <end position="1114"/>
    </location>
</feature>
<feature type="region of interest" description="Disordered" evidence="1">
    <location>
        <begin position="995"/>
        <end position="1030"/>
    </location>
</feature>
<feature type="region of interest" description="Disordered" evidence="1">
    <location>
        <begin position="1051"/>
        <end position="1198"/>
    </location>
</feature>
<sequence length="1257" mass="137372">MARPSHEDADPTRPQPSPDQANYFHAPIDTLVRSLKGTTRSSDAAYDLTHAYTLFVARIKAFATFVDATADARPVALAYLQSHADAVLACVIRDTDLEALPPATAKPRGTLDGVQPAYMRASRDEDVAVADAVRQSAVCNQALCLASCLLSIPLFCTVLPAHGLGAVLDRLLDIATAERVQRYNAEKTRALAVWILSIQNLPADVLEARRERFAATIGAVIGGKGSSEQMRVDGLKTIHSMLCGHPSLFLHDSTSIFPSILSSLTSQSLTIRNFAALALAGFTQAVVWSHTTSTPARQTDRWVYARDHLRRCIHDFAEEQCEPSTGRHKTLHDLIAAALPTTDSNIPADAPWAFAVMGSLTVLADSAFFRTPPLLTMILHALNGVRLHPSAAVAALHAAVWRCLVWAFARLADGGELPAARSPAVPVDHFRDRVFATVRQDGWRGARSALAAVLLEEARRDPGGGGVAEAVVVVEELLRRSSPLLFAEGVALLLQLTGGGGKPQDAASFDPQDVLSLPLLDGSLLDVDLQQVAERIEPFKPTSVRPLSDDEIDAHWDGLFGAWRKSAGRTLADNTLSNQEGDVLQVWKSLLMARTSRQPDAARNAVTSIITDLVEQSTLGCVAFAQRVWDIVEATLQAEQLTQISGGLADTLVKRLPGAASPNHETESAERSLCAAVLACCTPEYWEKLDAQLNDDEIFLELWRDTADRWTKSRSAHAWKDLSSFLKHPILRRATDKTTLACWTELLQSAISGANSKGDAIIEDIVLRLSSHRLIPPAYIPIFISQLSFNDDHVHAPTTLRSASKFLSKYPPQNIYPALEVIRALTHLISRCRPSHIPIILETLSDTFCTWLCATDTVVPRADYEDIITDLYCTILRRLKDVASSPNEVLRDYENLLYLPLADLRSRRTGQALQEFCEAVWREQRGFVDFPEKLLRHLVAWYDCEVDPALHPAFVPEASQRESQSQAWPETQASEDDLALDGHTETREVLLPAAVIRSIEPPEGQRRPSTDSHSPVLNDSSRINGVGNTCSDALELRSPRENSFVHDHDEVVHPSRHSPENIDPIGSSVAPRKRTLSSDEDDWTQPKRRRFMDPALTQESDDSADVSGDGVVAVQHGDGTGHSQDSRHCESQASQSNVQKSSNAIRWPSPEIPFAGQSGLPSPPRTAEAEHWNRECPSAPASQESGGPVDPDAPGNEHAAAIPLMSQPLRALHQALEAITSTPDMSIDDALAAQQAVFAMQAALANRLKQKLRGRDS</sequence>
<keyword evidence="3" id="KW-1185">Reference proteome</keyword>
<reference evidence="2 3" key="1">
    <citation type="submission" date="2021-08" db="EMBL/GenBank/DDBJ databases">
        <title>Draft Genome Sequence of Phanerochaete sordida strain YK-624.</title>
        <authorList>
            <person name="Mori T."/>
            <person name="Dohra H."/>
            <person name="Suzuki T."/>
            <person name="Kawagishi H."/>
            <person name="Hirai H."/>
        </authorList>
    </citation>
    <scope>NUCLEOTIDE SEQUENCE [LARGE SCALE GENOMIC DNA]</scope>
    <source>
        <strain evidence="2 3">YK-624</strain>
    </source>
</reference>
<accession>A0A9P3G954</accession>
<evidence type="ECO:0000313" key="2">
    <source>
        <dbReference type="EMBL" id="GJE91668.1"/>
    </source>
</evidence>
<feature type="compositionally biased region" description="Polar residues" evidence="1">
    <location>
        <begin position="1011"/>
        <end position="1030"/>
    </location>
</feature>
<protein>
    <recommendedName>
        <fullName evidence="4">Telomere-associated protein Rif1 N-terminal domain-containing protein</fullName>
    </recommendedName>
</protein>
<feature type="compositionally biased region" description="Basic and acidic residues" evidence="1">
    <location>
        <begin position="1"/>
        <end position="11"/>
    </location>
</feature>
<dbReference type="AlphaFoldDB" id="A0A9P3G954"/>
<evidence type="ECO:0000256" key="1">
    <source>
        <dbReference type="SAM" id="MobiDB-lite"/>
    </source>
</evidence>
<feature type="region of interest" description="Disordered" evidence="1">
    <location>
        <begin position="1"/>
        <end position="22"/>
    </location>
</feature>
<evidence type="ECO:0008006" key="4">
    <source>
        <dbReference type="Google" id="ProtNLM"/>
    </source>
</evidence>
<feature type="compositionally biased region" description="Polar residues" evidence="1">
    <location>
        <begin position="1131"/>
        <end position="1144"/>
    </location>
</feature>
<gene>
    <name evidence="2" type="ORF">PsYK624_078180</name>
</gene>
<dbReference type="Proteomes" id="UP000703269">
    <property type="component" value="Unassembled WGS sequence"/>
</dbReference>